<name>A0A9Q3IVE8_9BASI</name>
<gene>
    <name evidence="2" type="ORF">O181_090240</name>
</gene>
<keyword evidence="3" id="KW-1185">Reference proteome</keyword>
<dbReference type="EMBL" id="AVOT02056113">
    <property type="protein sequence ID" value="MBW0550525.1"/>
    <property type="molecule type" value="Genomic_DNA"/>
</dbReference>
<dbReference type="AlphaFoldDB" id="A0A9Q3IVE8"/>
<evidence type="ECO:0000313" key="3">
    <source>
        <dbReference type="Proteomes" id="UP000765509"/>
    </source>
</evidence>
<accession>A0A9Q3IVE8</accession>
<feature type="region of interest" description="Disordered" evidence="1">
    <location>
        <begin position="1"/>
        <end position="25"/>
    </location>
</feature>
<proteinExistence type="predicted"/>
<protein>
    <submittedName>
        <fullName evidence="2">Uncharacterized protein</fullName>
    </submittedName>
</protein>
<sequence>MDFYDPTWFNNSPPGEKTSDVDSFKVSESDDYESKIGQDIYERNGNIWEDLKHEFHNLLYKDTVGLDNTIDMAHAQVTSKLVVRSSSFLSGGEWQTNW</sequence>
<evidence type="ECO:0000256" key="1">
    <source>
        <dbReference type="SAM" id="MobiDB-lite"/>
    </source>
</evidence>
<dbReference type="Proteomes" id="UP000765509">
    <property type="component" value="Unassembled WGS sequence"/>
</dbReference>
<reference evidence="2" key="1">
    <citation type="submission" date="2021-03" db="EMBL/GenBank/DDBJ databases">
        <title>Draft genome sequence of rust myrtle Austropuccinia psidii MF-1, a brazilian biotype.</title>
        <authorList>
            <person name="Quecine M.C."/>
            <person name="Pachon D.M.R."/>
            <person name="Bonatelli M.L."/>
            <person name="Correr F.H."/>
            <person name="Franceschini L.M."/>
            <person name="Leite T.F."/>
            <person name="Margarido G.R.A."/>
            <person name="Almeida C.A."/>
            <person name="Ferrarezi J.A."/>
            <person name="Labate C.A."/>
        </authorList>
    </citation>
    <scope>NUCLEOTIDE SEQUENCE</scope>
    <source>
        <strain evidence="2">MF-1</strain>
    </source>
</reference>
<organism evidence="2 3">
    <name type="scientific">Austropuccinia psidii MF-1</name>
    <dbReference type="NCBI Taxonomy" id="1389203"/>
    <lineage>
        <taxon>Eukaryota</taxon>
        <taxon>Fungi</taxon>
        <taxon>Dikarya</taxon>
        <taxon>Basidiomycota</taxon>
        <taxon>Pucciniomycotina</taxon>
        <taxon>Pucciniomycetes</taxon>
        <taxon>Pucciniales</taxon>
        <taxon>Sphaerophragmiaceae</taxon>
        <taxon>Austropuccinia</taxon>
    </lineage>
</organism>
<comment type="caution">
    <text evidence="2">The sequence shown here is derived from an EMBL/GenBank/DDBJ whole genome shotgun (WGS) entry which is preliminary data.</text>
</comment>
<evidence type="ECO:0000313" key="2">
    <source>
        <dbReference type="EMBL" id="MBW0550525.1"/>
    </source>
</evidence>